<protein>
    <submittedName>
        <fullName evidence="2">Uncharacterized protein</fullName>
    </submittedName>
</protein>
<proteinExistence type="predicted"/>
<dbReference type="STRING" id="183478.A0A364N750"/>
<gene>
    <name evidence="2" type="ORF">DDE83_003481</name>
</gene>
<sequence length="596" mass="65843">MSRQQIIPNYNFDFDTDFGFAKGADSFDEQISMAPANEYAQQHGTFGVFPVDNIGAGNFSECLFDGRTLVDHPDDFENWLQSPCTESLDSIIAQMDGFQDGLGQLDAGVGFDSSQASFRDEYQQEGLGQFVGVASNNPRVPSREGSQQQPVLDGHAAQTQSNEYWPQPTPTYQVFDMPPPKALYPIPAFDGFVDPQQGSGEQHIPAHFEQGANEEYRLVPPDQGANENYGPMYYVQEKAQPSITPPQQAGQPDIRRANPYGLAFGNLAQAEAAMSQRHIEKNWHAPENDDTIPNTDTERAAYVFSLLEAMKDTSKCEDRSRNSTFQNRWVANAPYEPLPDQMEKVCWKIVDVAEKLHIHGPASLSIYDPQALTSVFKSRLLTFKERIEHTCHLMRLSKARCFHILKGENIETTVGSPVQRINGTKVNKDQNGKRQQIMEEGRPLWKKKNGAGGTSQSPAPDNEQGNVKDSVDHVDIECVPAGDVVGHDSLVEVQHGAPLRGPHEASHNFPTNQVVESRDWASGTIPHQPSNEQTGYAQLSNDLNHAPSNLASEYGFQQASAAFDDSSSRSAQPTGFQQTVLKPSLSSSPPHTLHHA</sequence>
<evidence type="ECO:0000256" key="1">
    <source>
        <dbReference type="SAM" id="MobiDB-lite"/>
    </source>
</evidence>
<dbReference type="AlphaFoldDB" id="A0A364N750"/>
<feature type="compositionally biased region" description="Low complexity" evidence="1">
    <location>
        <begin position="563"/>
        <end position="572"/>
    </location>
</feature>
<organism evidence="2 3">
    <name type="scientific">Stemphylium lycopersici</name>
    <name type="common">Tomato gray leaf spot disease fungus</name>
    <name type="synonym">Thyrospora lycopersici</name>
    <dbReference type="NCBI Taxonomy" id="183478"/>
    <lineage>
        <taxon>Eukaryota</taxon>
        <taxon>Fungi</taxon>
        <taxon>Dikarya</taxon>
        <taxon>Ascomycota</taxon>
        <taxon>Pezizomycotina</taxon>
        <taxon>Dothideomycetes</taxon>
        <taxon>Pleosporomycetidae</taxon>
        <taxon>Pleosporales</taxon>
        <taxon>Pleosporineae</taxon>
        <taxon>Pleosporaceae</taxon>
        <taxon>Stemphylium</taxon>
    </lineage>
</organism>
<dbReference type="EMBL" id="QGDH01000040">
    <property type="protein sequence ID" value="RAR13096.1"/>
    <property type="molecule type" value="Genomic_DNA"/>
</dbReference>
<name>A0A364N750_STELY</name>
<keyword evidence="3" id="KW-1185">Reference proteome</keyword>
<dbReference type="Proteomes" id="UP000249619">
    <property type="component" value="Unassembled WGS sequence"/>
</dbReference>
<reference evidence="3" key="1">
    <citation type="submission" date="2018-05" db="EMBL/GenBank/DDBJ databases">
        <title>Draft genome sequence of Stemphylium lycopersici strain CIDEFI 213.</title>
        <authorList>
            <person name="Medina R."/>
            <person name="Franco M.E.E."/>
            <person name="Lucentini C.G."/>
            <person name="Saparrat M.C.N."/>
            <person name="Balatti P.A."/>
        </authorList>
    </citation>
    <scope>NUCLEOTIDE SEQUENCE [LARGE SCALE GENOMIC DNA]</scope>
    <source>
        <strain evidence="3">CIDEFI 213</strain>
    </source>
</reference>
<feature type="compositionally biased region" description="Polar residues" evidence="1">
    <location>
        <begin position="454"/>
        <end position="467"/>
    </location>
</feature>
<feature type="region of interest" description="Disordered" evidence="1">
    <location>
        <begin position="422"/>
        <end position="468"/>
    </location>
</feature>
<evidence type="ECO:0000313" key="2">
    <source>
        <dbReference type="EMBL" id="RAR13096.1"/>
    </source>
</evidence>
<feature type="region of interest" description="Disordered" evidence="1">
    <location>
        <begin position="563"/>
        <end position="596"/>
    </location>
</feature>
<accession>A0A364N750</accession>
<evidence type="ECO:0000313" key="3">
    <source>
        <dbReference type="Proteomes" id="UP000249619"/>
    </source>
</evidence>
<feature type="compositionally biased region" description="Low complexity" evidence="1">
    <location>
        <begin position="581"/>
        <end position="596"/>
    </location>
</feature>
<comment type="caution">
    <text evidence="2">The sequence shown here is derived from an EMBL/GenBank/DDBJ whole genome shotgun (WGS) entry which is preliminary data.</text>
</comment>
<feature type="compositionally biased region" description="Basic and acidic residues" evidence="1">
    <location>
        <begin position="426"/>
        <end position="443"/>
    </location>
</feature>